<sequence length="145" mass="16219">MCLKSSDSDLTRHTPPDARHALTPHEHALIPNPTERSTTARSRSINKGIKTLCAQCYPRHACALCRSLFMHLHEVVRAAPGLGLTGKLEGGINMQNHALYACSPKFEFKKKKSHCNSYSGLQKTRFTFHTQVLNKLMAGQSYHSF</sequence>
<dbReference type="AlphaFoldDB" id="A0AA36LQC2"/>
<evidence type="ECO:0000313" key="2">
    <source>
        <dbReference type="EMBL" id="CNI67875.1"/>
    </source>
</evidence>
<reference evidence="2 3" key="1">
    <citation type="submission" date="2015-03" db="EMBL/GenBank/DDBJ databases">
        <authorList>
            <consortium name="Pathogen Informatics"/>
            <person name="Murphy D."/>
        </authorList>
    </citation>
    <scope>NUCLEOTIDE SEQUENCE [LARGE SCALE GENOMIC DNA]</scope>
    <source>
        <strain evidence="2 3">FE82747</strain>
    </source>
</reference>
<accession>A0AA36LQC2</accession>
<proteinExistence type="predicted"/>
<dbReference type="EMBL" id="CQBM01000017">
    <property type="protein sequence ID" value="CNI67875.1"/>
    <property type="molecule type" value="Genomic_DNA"/>
</dbReference>
<protein>
    <submittedName>
        <fullName evidence="2">Uncharacterized protein</fullName>
    </submittedName>
</protein>
<organism evidence="2 3">
    <name type="scientific">Yersinia mollaretii</name>
    <dbReference type="NCBI Taxonomy" id="33060"/>
    <lineage>
        <taxon>Bacteria</taxon>
        <taxon>Pseudomonadati</taxon>
        <taxon>Pseudomonadota</taxon>
        <taxon>Gammaproteobacteria</taxon>
        <taxon>Enterobacterales</taxon>
        <taxon>Yersiniaceae</taxon>
        <taxon>Yersinia</taxon>
    </lineage>
</organism>
<feature type="region of interest" description="Disordered" evidence="1">
    <location>
        <begin position="1"/>
        <end position="20"/>
    </location>
</feature>
<comment type="caution">
    <text evidence="2">The sequence shown here is derived from an EMBL/GenBank/DDBJ whole genome shotgun (WGS) entry which is preliminary data.</text>
</comment>
<evidence type="ECO:0000256" key="1">
    <source>
        <dbReference type="SAM" id="MobiDB-lite"/>
    </source>
</evidence>
<evidence type="ECO:0000313" key="3">
    <source>
        <dbReference type="Proteomes" id="UP000040841"/>
    </source>
</evidence>
<dbReference type="Proteomes" id="UP000040841">
    <property type="component" value="Unassembled WGS sequence"/>
</dbReference>
<name>A0AA36LQC2_YERMO</name>
<gene>
    <name evidence="2" type="ORF">ERS008502_03956</name>
</gene>